<dbReference type="AlphaFoldDB" id="A0A840S4E5"/>
<organism evidence="2 3">
    <name type="scientific">Inhella inkyongensis</name>
    <dbReference type="NCBI Taxonomy" id="392593"/>
    <lineage>
        <taxon>Bacteria</taxon>
        <taxon>Pseudomonadati</taxon>
        <taxon>Pseudomonadota</taxon>
        <taxon>Betaproteobacteria</taxon>
        <taxon>Burkholderiales</taxon>
        <taxon>Sphaerotilaceae</taxon>
        <taxon>Inhella</taxon>
    </lineage>
</organism>
<dbReference type="InterPro" id="IPR029058">
    <property type="entry name" value="AB_hydrolase_fold"/>
</dbReference>
<accession>A0A840S4E5</accession>
<dbReference type="PANTHER" id="PTHR46438:SF11">
    <property type="entry name" value="LIPASE-RELATED"/>
    <property type="match status" value="1"/>
</dbReference>
<gene>
    <name evidence="2" type="ORF">HNQ51_001209</name>
</gene>
<evidence type="ECO:0000259" key="1">
    <source>
        <dbReference type="Pfam" id="PF12697"/>
    </source>
</evidence>
<proteinExistence type="predicted"/>
<comment type="caution">
    <text evidence="2">The sequence shown here is derived from an EMBL/GenBank/DDBJ whole genome shotgun (WGS) entry which is preliminary data.</text>
</comment>
<dbReference type="SUPFAM" id="SSF53474">
    <property type="entry name" value="alpha/beta-Hydrolases"/>
    <property type="match status" value="1"/>
</dbReference>
<evidence type="ECO:0000313" key="3">
    <source>
        <dbReference type="Proteomes" id="UP000554837"/>
    </source>
</evidence>
<dbReference type="PRINTS" id="PR00111">
    <property type="entry name" value="ABHYDROLASE"/>
</dbReference>
<keyword evidence="3" id="KW-1185">Reference proteome</keyword>
<name>A0A840S4E5_9BURK</name>
<reference evidence="2 3" key="1">
    <citation type="submission" date="2020-08" db="EMBL/GenBank/DDBJ databases">
        <title>Genomic Encyclopedia of Type Strains, Phase IV (KMG-IV): sequencing the most valuable type-strain genomes for metagenomic binning, comparative biology and taxonomic classification.</title>
        <authorList>
            <person name="Goeker M."/>
        </authorList>
    </citation>
    <scope>NUCLEOTIDE SEQUENCE [LARGE SCALE GENOMIC DNA]</scope>
    <source>
        <strain evidence="2 3">DSM 23958</strain>
    </source>
</reference>
<dbReference type="EMBL" id="JACHHO010000001">
    <property type="protein sequence ID" value="MBB5203916.1"/>
    <property type="molecule type" value="Genomic_DNA"/>
</dbReference>
<dbReference type="InterPro" id="IPR000073">
    <property type="entry name" value="AB_hydrolase_1"/>
</dbReference>
<dbReference type="Gene3D" id="3.40.50.1820">
    <property type="entry name" value="alpha/beta hydrolase"/>
    <property type="match status" value="1"/>
</dbReference>
<dbReference type="Proteomes" id="UP000554837">
    <property type="component" value="Unassembled WGS sequence"/>
</dbReference>
<feature type="domain" description="AB hydrolase-1" evidence="1">
    <location>
        <begin position="74"/>
        <end position="319"/>
    </location>
</feature>
<dbReference type="PANTHER" id="PTHR46438">
    <property type="entry name" value="ALPHA/BETA-HYDROLASES SUPERFAMILY PROTEIN"/>
    <property type="match status" value="1"/>
</dbReference>
<evidence type="ECO:0000313" key="2">
    <source>
        <dbReference type="EMBL" id="MBB5203916.1"/>
    </source>
</evidence>
<protein>
    <submittedName>
        <fullName evidence="2">Pimeloyl-ACP methyl ester carboxylesterase</fullName>
    </submittedName>
</protein>
<dbReference type="RefSeq" id="WP_310732972.1">
    <property type="nucleotide sequence ID" value="NZ_CP040709.1"/>
</dbReference>
<sequence>MKALIQAWLLRALGLLLLVLGLSFAAFRAPDRSLESLVQRWAPPPSQFIELKLADKPQLTHLRDEGPRLDPLPIVLIHGTSDSLHSWDAWTRELSKTRRVIRMDLPGFGLTGPAVSGDYRIGAYVDFMAALFKELKLNRVLLAGNSLGGEVAWMTAARLPEQVAGLVLLDPAGLPFEPEVLPLGFKTSAFTPTAWLGRFLLPRPMVRASVEAVYGDPNRVSAAEVDRFFELTLREGNRAALSARIQAFIQEAHGPLYTQTWPQVRTPTLLIWGERDRLIPPATAKLYQSTRHPEAEPAELIVLPGLGHVPHVEDPQAALKAARPFIDRVSK</sequence>
<dbReference type="Pfam" id="PF12697">
    <property type="entry name" value="Abhydrolase_6"/>
    <property type="match status" value="1"/>
</dbReference>